<gene>
    <name evidence="1" type="ORF">SAMN05444394_1658</name>
</gene>
<dbReference type="Proteomes" id="UP000185221">
    <property type="component" value="Unassembled WGS sequence"/>
</dbReference>
<dbReference type="STRING" id="226505.SAMN05444394_1658"/>
<reference evidence="2" key="1">
    <citation type="submission" date="2016-11" db="EMBL/GenBank/DDBJ databases">
        <authorList>
            <person name="Varghese N."/>
            <person name="Submissions S."/>
        </authorList>
    </citation>
    <scope>NUCLEOTIDE SEQUENCE [LARGE SCALE GENOMIC DNA]</scope>
    <source>
        <strain evidence="2">DSM 15292</strain>
    </source>
</reference>
<name>A0A1N6E2S2_9BACT</name>
<dbReference type="EMBL" id="FSRC01000001">
    <property type="protein sequence ID" value="SIN77340.1"/>
    <property type="molecule type" value="Genomic_DNA"/>
</dbReference>
<proteinExistence type="predicted"/>
<sequence length="338" mass="39911">MKLGLESQVQFFQALKNAIPSYSSLVDEVADTIDISVDSAYRRIRGEKLLNYHELFLLSQKFNVSIDKIFSNGTSSILFQTNQNNLEKNNFLSWMKDVLYQLEMVNSFSKKHIYFLLKDMPPWYHYYHKELAAFKFFFWKKSILFSQDVADSTFSLEEHSYPEFEEITRKILKAYNNVNSTEIWNIEGINTTIRQINLYHEMGIITDPSLTIRLYDCLLEVINHLEKMAEFGKKFPFGGQPSDESANYYFYVNEFVLGDNTFFAELDDNKITYLNYNVIYFMGTSDVAFNKSMFQNLENLIKKSTQISKVGEKERRQFFNKLRRKVRLNMESISTQEE</sequence>
<evidence type="ECO:0000313" key="2">
    <source>
        <dbReference type="Proteomes" id="UP000185221"/>
    </source>
</evidence>
<keyword evidence="2" id="KW-1185">Reference proteome</keyword>
<protein>
    <recommendedName>
        <fullName evidence="3">BetR domain-containing protein</fullName>
    </recommendedName>
</protein>
<accession>A0A1N6E2S2</accession>
<organism evidence="1 2">
    <name type="scientific">Algoriphagus halophilus</name>
    <dbReference type="NCBI Taxonomy" id="226505"/>
    <lineage>
        <taxon>Bacteria</taxon>
        <taxon>Pseudomonadati</taxon>
        <taxon>Bacteroidota</taxon>
        <taxon>Cytophagia</taxon>
        <taxon>Cytophagales</taxon>
        <taxon>Cyclobacteriaceae</taxon>
        <taxon>Algoriphagus</taxon>
    </lineage>
</organism>
<dbReference type="AlphaFoldDB" id="A0A1N6E2S2"/>
<evidence type="ECO:0000313" key="1">
    <source>
        <dbReference type="EMBL" id="SIN77340.1"/>
    </source>
</evidence>
<dbReference type="RefSeq" id="WP_074224365.1">
    <property type="nucleotide sequence ID" value="NZ_FSRC01000001.1"/>
</dbReference>
<dbReference type="OrthoDB" id="1098026at2"/>
<evidence type="ECO:0008006" key="3">
    <source>
        <dbReference type="Google" id="ProtNLM"/>
    </source>
</evidence>